<dbReference type="CDD" id="cd02440">
    <property type="entry name" value="AdoMet_MTases"/>
    <property type="match status" value="1"/>
</dbReference>
<dbReference type="Proteomes" id="UP000730739">
    <property type="component" value="Unassembled WGS sequence"/>
</dbReference>
<dbReference type="RefSeq" id="WP_234939528.1">
    <property type="nucleotide sequence ID" value="NZ_JAGILA010000005.1"/>
</dbReference>
<evidence type="ECO:0000313" key="3">
    <source>
        <dbReference type="Proteomes" id="UP000730739"/>
    </source>
</evidence>
<gene>
    <name evidence="2" type="ORF">J2Z31_003687</name>
</gene>
<accession>A0ABS4R3A1</accession>
<dbReference type="Gene3D" id="3.40.50.150">
    <property type="entry name" value="Vaccinia Virus protein VP39"/>
    <property type="match status" value="1"/>
</dbReference>
<keyword evidence="2" id="KW-0808">Transferase</keyword>
<dbReference type="EMBL" id="JAGILA010000005">
    <property type="protein sequence ID" value="MBP2237169.1"/>
    <property type="molecule type" value="Genomic_DNA"/>
</dbReference>
<name>A0ABS4R3A1_9HYPH</name>
<reference evidence="2 3" key="1">
    <citation type="submission" date="2021-03" db="EMBL/GenBank/DDBJ databases">
        <title>Genomic Encyclopedia of Type Strains, Phase IV (KMG-IV): sequencing the most valuable type-strain genomes for metagenomic binning, comparative biology and taxonomic classification.</title>
        <authorList>
            <person name="Goeker M."/>
        </authorList>
    </citation>
    <scope>NUCLEOTIDE SEQUENCE [LARGE SCALE GENOMIC DNA]</scope>
    <source>
        <strain evidence="2 3">DSM 13372</strain>
    </source>
</reference>
<evidence type="ECO:0000259" key="1">
    <source>
        <dbReference type="Pfam" id="PF13649"/>
    </source>
</evidence>
<dbReference type="GO" id="GO:0008168">
    <property type="term" value="F:methyltransferase activity"/>
    <property type="evidence" value="ECO:0007669"/>
    <property type="project" value="UniProtKB-KW"/>
</dbReference>
<dbReference type="GO" id="GO:0032259">
    <property type="term" value="P:methylation"/>
    <property type="evidence" value="ECO:0007669"/>
    <property type="project" value="UniProtKB-KW"/>
</dbReference>
<feature type="domain" description="Methyltransferase" evidence="1">
    <location>
        <begin position="21"/>
        <end position="118"/>
    </location>
</feature>
<keyword evidence="2" id="KW-0489">Methyltransferase</keyword>
<keyword evidence="3" id="KW-1185">Reference proteome</keyword>
<organism evidence="2 3">
    <name type="scientific">Sinorhizobium kostiense</name>
    <dbReference type="NCBI Taxonomy" id="76747"/>
    <lineage>
        <taxon>Bacteria</taxon>
        <taxon>Pseudomonadati</taxon>
        <taxon>Pseudomonadota</taxon>
        <taxon>Alphaproteobacteria</taxon>
        <taxon>Hyphomicrobiales</taxon>
        <taxon>Rhizobiaceae</taxon>
        <taxon>Sinorhizobium/Ensifer group</taxon>
        <taxon>Sinorhizobium</taxon>
    </lineage>
</organism>
<protein>
    <submittedName>
        <fullName evidence="2">Trans-aconitate methyltransferase</fullName>
    </submittedName>
</protein>
<comment type="caution">
    <text evidence="2">The sequence shown here is derived from an EMBL/GenBank/DDBJ whole genome shotgun (WGS) entry which is preliminary data.</text>
</comment>
<proteinExistence type="predicted"/>
<evidence type="ECO:0000313" key="2">
    <source>
        <dbReference type="EMBL" id="MBP2237169.1"/>
    </source>
</evidence>
<dbReference type="SUPFAM" id="SSF53335">
    <property type="entry name" value="S-adenosyl-L-methionine-dependent methyltransferases"/>
    <property type="match status" value="1"/>
</dbReference>
<sequence length="171" mass="18182">MGNERIGWAVELLSPEPCERILEIGCGHGVSVSQICDRLVGGRMVAIDRSAAMIEAAKRRNSGHLAAGRLELQLAEFACAELGSARFDKAFAMRVGVFARGDPARELARLARHLSPSGRLFLIHDEPSHGAADIAQVLGAAACRNGWTVEATLTRAVEGCDVACVIARPPV</sequence>
<dbReference type="Pfam" id="PF13649">
    <property type="entry name" value="Methyltransf_25"/>
    <property type="match status" value="1"/>
</dbReference>
<dbReference type="InterPro" id="IPR029063">
    <property type="entry name" value="SAM-dependent_MTases_sf"/>
</dbReference>
<dbReference type="InterPro" id="IPR041698">
    <property type="entry name" value="Methyltransf_25"/>
</dbReference>